<protein>
    <submittedName>
        <fullName evidence="1">Uncharacterized protein</fullName>
    </submittedName>
</protein>
<dbReference type="HOGENOM" id="CLU_122477_0_0_1"/>
<name>S0EM55_GIBF5</name>
<accession>S0EM55</accession>
<dbReference type="AlphaFoldDB" id="S0EM55"/>
<keyword evidence="2" id="KW-1185">Reference proteome</keyword>
<dbReference type="Proteomes" id="UP000016800">
    <property type="component" value="Chromosome XII"/>
</dbReference>
<sequence length="191" mass="21490">MAASVQRPPSPPTEEFDKDTVALHLRGLAHQATLFRTQSLNQTTLDQILAAVQATNTRMDAVETRMGEMETRLKERMDGIKTHTDERITTLETGMNKRFDKIDSFAQNSKARAKNARSREVGVPYTPLVKEDGSAIRNFPLTFDEVNTLAEPRLSTLLRAVGVELEDDWTVEQKRNAFFSAIGVMNLPTFH</sequence>
<dbReference type="Gene3D" id="1.20.1260.80">
    <property type="match status" value="1"/>
</dbReference>
<dbReference type="GeneID" id="35407703"/>
<evidence type="ECO:0000313" key="2">
    <source>
        <dbReference type="Proteomes" id="UP000016800"/>
    </source>
</evidence>
<dbReference type="VEuPathDB" id="FungiDB:FFUJ_14251"/>
<evidence type="ECO:0000313" key="1">
    <source>
        <dbReference type="EMBL" id="CCT76118.1"/>
    </source>
</evidence>
<reference evidence="2" key="1">
    <citation type="journal article" date="2013" name="PLoS Pathog.">
        <title>Deciphering the cryptic genome: genome-wide analyses of the rice pathogen Fusarium fujikuroi reveal complex regulation of secondary metabolism and novel metabolites.</title>
        <authorList>
            <person name="Wiemann P."/>
            <person name="Sieber C.M."/>
            <person name="von Bargen K.W."/>
            <person name="Studt L."/>
            <person name="Niehaus E.M."/>
            <person name="Espino J.J."/>
            <person name="Huss K."/>
            <person name="Michielse C.B."/>
            <person name="Albermann S."/>
            <person name="Wagner D."/>
            <person name="Bergner S.V."/>
            <person name="Connolly L.R."/>
            <person name="Fischer A."/>
            <person name="Reuter G."/>
            <person name="Kleigrewe K."/>
            <person name="Bald T."/>
            <person name="Wingfield B.D."/>
            <person name="Ophir R."/>
            <person name="Freeman S."/>
            <person name="Hippler M."/>
            <person name="Smith K.M."/>
            <person name="Brown D.W."/>
            <person name="Proctor R.H."/>
            <person name="Munsterkotter M."/>
            <person name="Freitag M."/>
            <person name="Humpf H.U."/>
            <person name="Guldener U."/>
            <person name="Tudzynski B."/>
        </authorList>
    </citation>
    <scope>NUCLEOTIDE SEQUENCE [LARGE SCALE GENOMIC DNA]</scope>
    <source>
        <strain evidence="2">CBS 195.34 / IMI 58289 / NRRL A-6831</strain>
    </source>
</reference>
<organism evidence="1 2">
    <name type="scientific">Gibberella fujikuroi (strain CBS 195.34 / IMI 58289 / NRRL A-6831)</name>
    <name type="common">Bakanae and foot rot disease fungus</name>
    <name type="synonym">Fusarium fujikuroi</name>
    <dbReference type="NCBI Taxonomy" id="1279085"/>
    <lineage>
        <taxon>Eukaryota</taxon>
        <taxon>Fungi</taxon>
        <taxon>Dikarya</taxon>
        <taxon>Ascomycota</taxon>
        <taxon>Pezizomycotina</taxon>
        <taxon>Sordariomycetes</taxon>
        <taxon>Hypocreomycetidae</taxon>
        <taxon>Hypocreales</taxon>
        <taxon>Nectriaceae</taxon>
        <taxon>Fusarium</taxon>
        <taxon>Fusarium fujikuroi species complex</taxon>
    </lineage>
</organism>
<dbReference type="RefSeq" id="XP_023438164.1">
    <property type="nucleotide sequence ID" value="XM_023571099.1"/>
</dbReference>
<proteinExistence type="predicted"/>
<gene>
    <name evidence="1" type="ORF">FFUJ_14251</name>
</gene>
<dbReference type="EMBL" id="HF679034">
    <property type="protein sequence ID" value="CCT76118.1"/>
    <property type="molecule type" value="Genomic_DNA"/>
</dbReference>